<reference evidence="1 2" key="1">
    <citation type="submission" date="2016-12" db="EMBL/GenBank/DDBJ databases">
        <title>Draft genome sequence of Fusarium oxysporum causing rot on Narcissus.</title>
        <authorList>
            <person name="Armitage A.D."/>
            <person name="Taylor A."/>
            <person name="Clarkson J.P."/>
            <person name="Harrison R.J."/>
            <person name="Jackson A.C."/>
        </authorList>
    </citation>
    <scope>NUCLEOTIDE SEQUENCE [LARGE SCALE GENOMIC DNA]</scope>
    <source>
        <strain evidence="1 2">N139</strain>
    </source>
</reference>
<sequence>MADGKLPLESPYQNQKIYPRPDKTITFSRQGTLNRFILPKYYEPRDPWHNYVDSYWKVYRTQLQHLPNGGDRNHRRMTIINPDKASRQTNIIHYIGDLAVVEENFFGIEILWVGNVDNETSLSDICRDIDTYLKRRFRAANKISFTMGASRRPFCRAPVTTIDVAATIKSHFFGDFPDLPSGERILNRNTYSNGNGILDGDNYSNGNGLPTGNGDRIVELEDDEDDEEVPGLVVIGDEKAVVDEDAMDEDV</sequence>
<dbReference type="Proteomes" id="UP000290540">
    <property type="component" value="Unassembled WGS sequence"/>
</dbReference>
<dbReference type="EMBL" id="MQTW01000022">
    <property type="protein sequence ID" value="RYC92880.1"/>
    <property type="molecule type" value="Genomic_DNA"/>
</dbReference>
<name>A0A4Q2W0F8_FUSOX</name>
<accession>A0A4Q2W0F8</accession>
<protein>
    <submittedName>
        <fullName evidence="1">Uncharacterized protein</fullName>
    </submittedName>
</protein>
<dbReference type="AlphaFoldDB" id="A0A4Q2W0F8"/>
<proteinExistence type="predicted"/>
<evidence type="ECO:0000313" key="2">
    <source>
        <dbReference type="Proteomes" id="UP000290540"/>
    </source>
</evidence>
<comment type="caution">
    <text evidence="1">The sequence shown here is derived from an EMBL/GenBank/DDBJ whole genome shotgun (WGS) entry which is preliminary data.</text>
</comment>
<gene>
    <name evidence="1" type="ORF">BFJ63_vAg4307</name>
</gene>
<organism evidence="1 2">
    <name type="scientific">Fusarium oxysporum f. sp. narcissi</name>
    <dbReference type="NCBI Taxonomy" id="451672"/>
    <lineage>
        <taxon>Eukaryota</taxon>
        <taxon>Fungi</taxon>
        <taxon>Dikarya</taxon>
        <taxon>Ascomycota</taxon>
        <taxon>Pezizomycotina</taxon>
        <taxon>Sordariomycetes</taxon>
        <taxon>Hypocreomycetidae</taxon>
        <taxon>Hypocreales</taxon>
        <taxon>Nectriaceae</taxon>
        <taxon>Fusarium</taxon>
        <taxon>Fusarium oxysporum species complex</taxon>
    </lineage>
</organism>
<evidence type="ECO:0000313" key="1">
    <source>
        <dbReference type="EMBL" id="RYC92880.1"/>
    </source>
</evidence>